<gene>
    <name evidence="2" type="ORF">DVR09_14860</name>
</gene>
<feature type="compositionally biased region" description="Basic and acidic residues" evidence="1">
    <location>
        <begin position="80"/>
        <end position="91"/>
    </location>
</feature>
<protein>
    <submittedName>
        <fullName evidence="2">Uncharacterized protein</fullName>
    </submittedName>
</protein>
<feature type="compositionally biased region" description="Basic and acidic residues" evidence="1">
    <location>
        <begin position="195"/>
        <end position="248"/>
    </location>
</feature>
<dbReference type="AlphaFoldDB" id="A0A345YII3"/>
<geneLocation type="plasmid" evidence="2 3">
    <name>unnamed</name>
</geneLocation>
<evidence type="ECO:0000313" key="3">
    <source>
        <dbReference type="Proteomes" id="UP000254508"/>
    </source>
</evidence>
<feature type="compositionally biased region" description="Low complexity" evidence="1">
    <location>
        <begin position="262"/>
        <end position="285"/>
    </location>
</feature>
<dbReference type="OrthoDB" id="1522982at2"/>
<evidence type="ECO:0000313" key="2">
    <source>
        <dbReference type="EMBL" id="AXK43735.1"/>
    </source>
</evidence>
<feature type="compositionally biased region" description="Polar residues" evidence="1">
    <location>
        <begin position="411"/>
        <end position="420"/>
    </location>
</feature>
<feature type="compositionally biased region" description="Basic and acidic residues" evidence="1">
    <location>
        <begin position="125"/>
        <end position="147"/>
    </location>
</feature>
<feature type="compositionally biased region" description="Basic and acidic residues" evidence="1">
    <location>
        <begin position="9"/>
        <end position="27"/>
    </location>
</feature>
<evidence type="ECO:0000256" key="1">
    <source>
        <dbReference type="SAM" id="MobiDB-lite"/>
    </source>
</evidence>
<name>A0A345YII3_9SPHN</name>
<feature type="region of interest" description="Disordered" evidence="1">
    <location>
        <begin position="410"/>
        <end position="436"/>
    </location>
</feature>
<reference evidence="2 3" key="1">
    <citation type="submission" date="2018-07" db="EMBL/GenBank/DDBJ databases">
        <title>Genome sequence of Erythrobacter strain YH-07, an antagonistic bacterium isolated from Yellow Sea.</title>
        <authorList>
            <person name="Tang T."/>
            <person name="Liu Q."/>
            <person name="Sun X."/>
        </authorList>
    </citation>
    <scope>NUCLEOTIDE SEQUENCE [LARGE SCALE GENOMIC DNA]</scope>
    <source>
        <strain evidence="2 3">YH-07</strain>
        <plasmid evidence="2 3">unnamed</plasmid>
    </source>
</reference>
<feature type="region of interest" description="Disordered" evidence="1">
    <location>
        <begin position="1"/>
        <end position="178"/>
    </location>
</feature>
<keyword evidence="3" id="KW-1185">Reference proteome</keyword>
<sequence length="436" mass="46798">MEGYDAAEQEERRTHGFHQELDRDRNGVPDYLEEDQEVGYGDRDAWRKNDLNGNGIPDHLETDKPGGEAANDDCIPYGQEMHRNSSLDSRTRHSAGVFAATSDTAEPASDINRRVAQASAAASQEIRKDESNPKKGEFGKADIGKRVDKLRKQRLPKSTMLGDLSRLPAQKGDPDSSTEVIKAFWKGIVQAHLSTKQDAKAKKDAKIDQELRQLEKNERELDRAEKEQARADKDSKDTALGKDGDPKEIASASPTQEKSEKAAVPAKAAEPTSALDKAKAFFTKPKAAEGSLEQVPEAASPAPERAASIRDEMAPAPKVSQPAANDRLIKAQEGMKSLGLAPSAGQDVSRERALEGVGASAKPMSPMMEQARGLKAPEVAIAAKGPANPAPRTRAMGLGSGIGLFTAAARQENSQGTSLEIQHAAQKARDSGGMGR</sequence>
<dbReference type="KEGG" id="err:DVR09_14860"/>
<feature type="compositionally biased region" description="Basic and acidic residues" evidence="1">
    <location>
        <begin position="40"/>
        <end position="50"/>
    </location>
</feature>
<accession>A0A345YII3</accession>
<feature type="region of interest" description="Disordered" evidence="1">
    <location>
        <begin position="194"/>
        <end position="365"/>
    </location>
</feature>
<dbReference type="EMBL" id="CP031358">
    <property type="protein sequence ID" value="AXK43735.1"/>
    <property type="molecule type" value="Genomic_DNA"/>
</dbReference>
<feature type="compositionally biased region" description="Low complexity" evidence="1">
    <location>
        <begin position="296"/>
        <end position="306"/>
    </location>
</feature>
<organism evidence="2 3">
    <name type="scientific">Erythrobacter aureus</name>
    <dbReference type="NCBI Taxonomy" id="2182384"/>
    <lineage>
        <taxon>Bacteria</taxon>
        <taxon>Pseudomonadati</taxon>
        <taxon>Pseudomonadota</taxon>
        <taxon>Alphaproteobacteria</taxon>
        <taxon>Sphingomonadales</taxon>
        <taxon>Erythrobacteraceae</taxon>
        <taxon>Erythrobacter/Porphyrobacter group</taxon>
        <taxon>Erythrobacter</taxon>
    </lineage>
</organism>
<keyword evidence="2" id="KW-0614">Plasmid</keyword>
<dbReference type="Proteomes" id="UP000254508">
    <property type="component" value="Plasmid unnamed"/>
</dbReference>
<proteinExistence type="predicted"/>